<evidence type="ECO:0000313" key="12">
    <source>
        <dbReference type="Proteomes" id="UP000254866"/>
    </source>
</evidence>
<keyword evidence="7 10" id="KW-1133">Transmembrane helix</keyword>
<dbReference type="CDD" id="cd13959">
    <property type="entry name" value="PT_UbiA_COQ2"/>
    <property type="match status" value="1"/>
</dbReference>
<dbReference type="STRING" id="2656787.A0A370TIL3"/>
<dbReference type="GO" id="GO:0006744">
    <property type="term" value="P:ubiquinone biosynthetic process"/>
    <property type="evidence" value="ECO:0007669"/>
    <property type="project" value="TreeGrafter"/>
</dbReference>
<comment type="pathway">
    <text evidence="3">Secondary metabolite biosynthesis.</text>
</comment>
<keyword evidence="12" id="KW-1185">Reference proteome</keyword>
<evidence type="ECO:0000256" key="8">
    <source>
        <dbReference type="ARBA" id="ARBA00023136"/>
    </source>
</evidence>
<feature type="transmembrane region" description="Helical" evidence="10">
    <location>
        <begin position="281"/>
        <end position="299"/>
    </location>
</feature>
<feature type="transmembrane region" description="Helical" evidence="10">
    <location>
        <begin position="305"/>
        <end position="327"/>
    </location>
</feature>
<dbReference type="GO" id="GO:0008412">
    <property type="term" value="F:4-hydroxybenzoate polyprenyltransferase activity"/>
    <property type="evidence" value="ECO:0007669"/>
    <property type="project" value="TreeGrafter"/>
</dbReference>
<sequence>MADKEQRPVPPQASLDSNVGLSTPQQCVEHFLPEPFHPYFELLRFDHAKGYWYFWLPHFYGTLIAAATLKTPLSEFLRVNLIHTASLIPLAGIILTWDDLLDAPLDRQVERCKNRPIARGAITPVKALLFMVTHGLAYLWLLSLLPSACFLYAIPMAIGSAFYPLAKGVTHYPQVILGIVMGIGIFLGVSSLGLDPLALSDVATGMSRSKNVAEFVSSFKSIAIDSPTVAFYLAHVVWVIIFEIIYSHMDARDDIRAGVKNIVLLFAKIDGSNVQFKTRPLLAGLAIAQVVLLSIAGLLNGSSPVYFIGTVSATSAMLAVVVCLVDLQSPPNCGWWFEDGNRFYVGWAIALGLAGEYARVLLE</sequence>
<evidence type="ECO:0000256" key="3">
    <source>
        <dbReference type="ARBA" id="ARBA00005179"/>
    </source>
</evidence>
<dbReference type="InterPro" id="IPR039653">
    <property type="entry name" value="Prenyltransferase"/>
</dbReference>
<protein>
    <submittedName>
        <fullName evidence="11">Uncharacterized protein</fullName>
    </submittedName>
</protein>
<dbReference type="Gene3D" id="1.10.357.140">
    <property type="entry name" value="UbiA prenyltransferase"/>
    <property type="match status" value="1"/>
</dbReference>
<evidence type="ECO:0000256" key="4">
    <source>
        <dbReference type="ARBA" id="ARBA00005985"/>
    </source>
</evidence>
<proteinExistence type="inferred from homology"/>
<keyword evidence="5" id="KW-0808">Transferase</keyword>
<comment type="subcellular location">
    <subcellularLocation>
        <location evidence="2">Membrane</location>
        <topology evidence="2">Multi-pass membrane protein</topology>
    </subcellularLocation>
</comment>
<dbReference type="EMBL" id="NPIC01000006">
    <property type="protein sequence ID" value="RDL35185.1"/>
    <property type="molecule type" value="Genomic_DNA"/>
</dbReference>
<accession>A0A370TIL3</accession>
<dbReference type="InterPro" id="IPR000537">
    <property type="entry name" value="UbiA_prenyltransferase"/>
</dbReference>
<comment type="caution">
    <text evidence="11">The sequence shown here is derived from an EMBL/GenBank/DDBJ whole genome shotgun (WGS) entry which is preliminary data.</text>
</comment>
<keyword evidence="8 10" id="KW-0472">Membrane</keyword>
<evidence type="ECO:0000256" key="2">
    <source>
        <dbReference type="ARBA" id="ARBA00004141"/>
    </source>
</evidence>
<dbReference type="Pfam" id="PF01040">
    <property type="entry name" value="UbiA"/>
    <property type="match status" value="1"/>
</dbReference>
<dbReference type="FunFam" id="1.20.120.1780:FF:000001">
    <property type="entry name" value="4-hydroxybenzoate octaprenyltransferase"/>
    <property type="match status" value="1"/>
</dbReference>
<reference evidence="11 12" key="1">
    <citation type="journal article" date="2018" name="IMA Fungus">
        <title>IMA Genome-F 9: Draft genome sequence of Annulohypoxylon stygium, Aspergillus mulundensis, Berkeleyomyces basicola (syn. Thielaviopsis basicola), Ceratocystis smalleyi, two Cercospora beticola strains, Coleophoma cylindrospora, Fusarium fracticaudum, Phialophora cf. hyalina, and Morchella septimelata.</title>
        <authorList>
            <person name="Wingfield B.D."/>
            <person name="Bills G.F."/>
            <person name="Dong Y."/>
            <person name="Huang W."/>
            <person name="Nel W.J."/>
            <person name="Swalarsk-Parry B.S."/>
            <person name="Vaghefi N."/>
            <person name="Wilken P.M."/>
            <person name="An Z."/>
            <person name="de Beer Z.W."/>
            <person name="De Vos L."/>
            <person name="Chen L."/>
            <person name="Duong T.A."/>
            <person name="Gao Y."/>
            <person name="Hammerbacher A."/>
            <person name="Kikkert J.R."/>
            <person name="Li Y."/>
            <person name="Li H."/>
            <person name="Li K."/>
            <person name="Li Q."/>
            <person name="Liu X."/>
            <person name="Ma X."/>
            <person name="Naidoo K."/>
            <person name="Pethybridge S.J."/>
            <person name="Sun J."/>
            <person name="Steenkamp E.T."/>
            <person name="van der Nest M.A."/>
            <person name="van Wyk S."/>
            <person name="Wingfield M.J."/>
            <person name="Xiong C."/>
            <person name="Yue Q."/>
            <person name="Zhang X."/>
        </authorList>
    </citation>
    <scope>NUCLEOTIDE SEQUENCE [LARGE SCALE GENOMIC DNA]</scope>
    <source>
        <strain evidence="11 12">BP 5553</strain>
    </source>
</reference>
<feature type="transmembrane region" description="Helical" evidence="10">
    <location>
        <begin position="229"/>
        <end position="246"/>
    </location>
</feature>
<keyword evidence="6 10" id="KW-0812">Transmembrane</keyword>
<dbReference type="RefSeq" id="XP_031868008.1">
    <property type="nucleotide sequence ID" value="XM_032015739.1"/>
</dbReference>
<dbReference type="InterPro" id="IPR044878">
    <property type="entry name" value="UbiA_sf"/>
</dbReference>
<evidence type="ECO:0000256" key="10">
    <source>
        <dbReference type="SAM" id="Phobius"/>
    </source>
</evidence>
<dbReference type="AlphaFoldDB" id="A0A370TIL3"/>
<comment type="cofactor">
    <cofactor evidence="1">
        <name>Mg(2+)</name>
        <dbReference type="ChEBI" id="CHEBI:18420"/>
    </cofactor>
</comment>
<dbReference type="PANTHER" id="PTHR11048">
    <property type="entry name" value="PRENYLTRANSFERASES"/>
    <property type="match status" value="1"/>
</dbReference>
<dbReference type="GeneID" id="43599965"/>
<comment type="similarity">
    <text evidence="4">Belongs to the UbiA prenyltransferase family.</text>
</comment>
<feature type="region of interest" description="Disordered" evidence="9">
    <location>
        <begin position="1"/>
        <end position="20"/>
    </location>
</feature>
<evidence type="ECO:0000256" key="5">
    <source>
        <dbReference type="ARBA" id="ARBA00022679"/>
    </source>
</evidence>
<dbReference type="GO" id="GO:0005743">
    <property type="term" value="C:mitochondrial inner membrane"/>
    <property type="evidence" value="ECO:0007669"/>
    <property type="project" value="TreeGrafter"/>
</dbReference>
<evidence type="ECO:0000256" key="7">
    <source>
        <dbReference type="ARBA" id="ARBA00022989"/>
    </source>
</evidence>
<evidence type="ECO:0000313" key="11">
    <source>
        <dbReference type="EMBL" id="RDL35185.1"/>
    </source>
</evidence>
<gene>
    <name evidence="11" type="ORF">BP5553_07116</name>
</gene>
<evidence type="ECO:0000256" key="9">
    <source>
        <dbReference type="SAM" id="MobiDB-lite"/>
    </source>
</evidence>
<dbReference type="Gene3D" id="1.20.120.1780">
    <property type="entry name" value="UbiA prenyltransferase"/>
    <property type="match status" value="1"/>
</dbReference>
<evidence type="ECO:0000256" key="1">
    <source>
        <dbReference type="ARBA" id="ARBA00001946"/>
    </source>
</evidence>
<name>A0A370TIL3_9HELO</name>
<dbReference type="Proteomes" id="UP000254866">
    <property type="component" value="Unassembled WGS sequence"/>
</dbReference>
<dbReference type="OrthoDB" id="18170at2759"/>
<organism evidence="11 12">
    <name type="scientific">Venustampulla echinocandica</name>
    <dbReference type="NCBI Taxonomy" id="2656787"/>
    <lineage>
        <taxon>Eukaryota</taxon>
        <taxon>Fungi</taxon>
        <taxon>Dikarya</taxon>
        <taxon>Ascomycota</taxon>
        <taxon>Pezizomycotina</taxon>
        <taxon>Leotiomycetes</taxon>
        <taxon>Helotiales</taxon>
        <taxon>Pleuroascaceae</taxon>
        <taxon>Venustampulla</taxon>
    </lineage>
</organism>
<evidence type="ECO:0000256" key="6">
    <source>
        <dbReference type="ARBA" id="ARBA00022692"/>
    </source>
</evidence>
<feature type="transmembrane region" description="Helical" evidence="10">
    <location>
        <begin position="138"/>
        <end position="163"/>
    </location>
</feature>
<dbReference type="PANTHER" id="PTHR11048:SF28">
    <property type="entry name" value="4-HYDROXYBENZOATE POLYPRENYLTRANSFERASE, MITOCHONDRIAL"/>
    <property type="match status" value="1"/>
</dbReference>
<feature type="transmembrane region" description="Helical" evidence="10">
    <location>
        <begin position="175"/>
        <end position="194"/>
    </location>
</feature>